<dbReference type="EMBL" id="VBQZ03000055">
    <property type="protein sequence ID" value="MXQ89493.1"/>
    <property type="molecule type" value="Genomic_DNA"/>
</dbReference>
<reference evidence="2" key="1">
    <citation type="submission" date="2019-10" db="EMBL/GenBank/DDBJ databases">
        <title>The sequence and de novo assembly of the wild yak genome.</title>
        <authorList>
            <person name="Liu Y."/>
        </authorList>
    </citation>
    <scope>NUCLEOTIDE SEQUENCE [LARGE SCALE GENOMIC DNA]</scope>
    <source>
        <strain evidence="2">WY2019</strain>
    </source>
</reference>
<dbReference type="Proteomes" id="UP000322234">
    <property type="component" value="Unassembled WGS sequence"/>
</dbReference>
<keyword evidence="3" id="KW-1185">Reference proteome</keyword>
<proteinExistence type="predicted"/>
<name>A0A6B0RQ14_9CETA</name>
<accession>A0A6B0RQ14</accession>
<gene>
    <name evidence="2" type="ORF">E5288_WYG000825</name>
</gene>
<organism evidence="2 3">
    <name type="scientific">Bos mutus</name>
    <name type="common">wild yak</name>
    <dbReference type="NCBI Taxonomy" id="72004"/>
    <lineage>
        <taxon>Eukaryota</taxon>
        <taxon>Metazoa</taxon>
        <taxon>Chordata</taxon>
        <taxon>Craniata</taxon>
        <taxon>Vertebrata</taxon>
        <taxon>Euteleostomi</taxon>
        <taxon>Mammalia</taxon>
        <taxon>Eutheria</taxon>
        <taxon>Laurasiatheria</taxon>
        <taxon>Artiodactyla</taxon>
        <taxon>Ruminantia</taxon>
        <taxon>Pecora</taxon>
        <taxon>Bovidae</taxon>
        <taxon>Bovinae</taxon>
        <taxon>Bos</taxon>
    </lineage>
</organism>
<feature type="region of interest" description="Disordered" evidence="1">
    <location>
        <begin position="1"/>
        <end position="56"/>
    </location>
</feature>
<protein>
    <submittedName>
        <fullName evidence="2">Uncharacterized protein</fullName>
    </submittedName>
</protein>
<evidence type="ECO:0000256" key="1">
    <source>
        <dbReference type="SAM" id="MobiDB-lite"/>
    </source>
</evidence>
<dbReference type="AlphaFoldDB" id="A0A6B0RQ14"/>
<evidence type="ECO:0000313" key="2">
    <source>
        <dbReference type="EMBL" id="MXQ89493.1"/>
    </source>
</evidence>
<feature type="compositionally biased region" description="Gly residues" evidence="1">
    <location>
        <begin position="42"/>
        <end position="51"/>
    </location>
</feature>
<sequence>MVTVRGRGSSAPGVSISATAPPPPPGGSGLGLERPSDLSVPGPGGQAGRDGQGYSAYSPASGPLYQDIFLIWTNPRVLAGSVAAPVQWLLERILRQEMRAVNLHFIAKATSSNVPTGD</sequence>
<evidence type="ECO:0000313" key="3">
    <source>
        <dbReference type="Proteomes" id="UP000322234"/>
    </source>
</evidence>
<comment type="caution">
    <text evidence="2">The sequence shown here is derived from an EMBL/GenBank/DDBJ whole genome shotgun (WGS) entry which is preliminary data.</text>
</comment>